<dbReference type="HOGENOM" id="CLU_2248011_0_0_4"/>
<name>Q21Q19_ALBFT</name>
<dbReference type="AlphaFoldDB" id="Q21Q19"/>
<dbReference type="Proteomes" id="UP000008332">
    <property type="component" value="Plasmid unnamed1"/>
</dbReference>
<reference evidence="2" key="1">
    <citation type="submission" date="2006-02" db="EMBL/GenBank/DDBJ databases">
        <title>Complete sequence of plasmid 1 of Rhodoferax ferrireducens DSM 15236.</title>
        <authorList>
            <person name="Copeland A."/>
            <person name="Lucas S."/>
            <person name="Lapidus A."/>
            <person name="Barry K."/>
            <person name="Detter J.C."/>
            <person name="Glavina del Rio T."/>
            <person name="Hammon N."/>
            <person name="Israni S."/>
            <person name="Pitluck S."/>
            <person name="Brettin T."/>
            <person name="Bruce D."/>
            <person name="Han C."/>
            <person name="Tapia R."/>
            <person name="Gilna P."/>
            <person name="Kiss H."/>
            <person name="Schmutz J."/>
            <person name="Larimer F."/>
            <person name="Land M."/>
            <person name="Kyrpides N."/>
            <person name="Ivanova N."/>
            <person name="Richardson P."/>
        </authorList>
    </citation>
    <scope>NUCLEOTIDE SEQUENCE [LARGE SCALE GENOMIC DNA]</scope>
    <source>
        <strain evidence="2">ATCC BAA-621 / DSM 15236 / T118</strain>
        <plasmid evidence="2">Plasmid pDSM15236</plasmid>
    </source>
</reference>
<evidence type="ECO:0000313" key="2">
    <source>
        <dbReference type="Proteomes" id="UP000008332"/>
    </source>
</evidence>
<dbReference type="RefSeq" id="WP_011458613.1">
    <property type="nucleotide sequence ID" value="NC_007901.1"/>
</dbReference>
<keyword evidence="2" id="KW-1185">Reference proteome</keyword>
<dbReference type="EMBL" id="CP000268">
    <property type="protein sequence ID" value="ABD72126.1"/>
    <property type="molecule type" value="Genomic_DNA"/>
</dbReference>
<dbReference type="KEGG" id="rfr:Rfer_4440"/>
<evidence type="ECO:0000313" key="1">
    <source>
        <dbReference type="EMBL" id="ABD72126.1"/>
    </source>
</evidence>
<gene>
    <name evidence="1" type="ordered locus">Rfer_4440</name>
</gene>
<keyword evidence="1" id="KW-0614">Plasmid</keyword>
<proteinExistence type="predicted"/>
<protein>
    <submittedName>
        <fullName evidence="1">Uncharacterized protein</fullName>
    </submittedName>
</protein>
<sequence length="104" mass="11364">MKIRNFYPRQVLRKLQGENKQFDAGQLAAIKYPERKGRKLSLSIVVGMPKSAVDVIKSISQETAQAMIANANTFILLKHNARAMTSGHLGMTTVNAADLPVAAL</sequence>
<geneLocation type="plasmid" evidence="2">
    <name>pDSM15236</name>
</geneLocation>
<organism evidence="1 2">
    <name type="scientific">Albidiferax ferrireducens (strain ATCC BAA-621 / DSM 15236 / T118)</name>
    <name type="common">Rhodoferax ferrireducens</name>
    <dbReference type="NCBI Taxonomy" id="338969"/>
    <lineage>
        <taxon>Bacteria</taxon>
        <taxon>Pseudomonadati</taxon>
        <taxon>Pseudomonadota</taxon>
        <taxon>Betaproteobacteria</taxon>
        <taxon>Burkholderiales</taxon>
        <taxon>Comamonadaceae</taxon>
        <taxon>Rhodoferax</taxon>
    </lineage>
</organism>
<accession>Q21Q19</accession>